<reference evidence="3 4" key="1">
    <citation type="submission" date="2019-07" db="EMBL/GenBank/DDBJ databases">
        <title>Whole genome shotgun sequence of Pseudonocardia sulfidoxydans NBRC 16205.</title>
        <authorList>
            <person name="Hosoyama A."/>
            <person name="Uohara A."/>
            <person name="Ohji S."/>
            <person name="Ichikawa N."/>
        </authorList>
    </citation>
    <scope>NUCLEOTIDE SEQUENCE [LARGE SCALE GENOMIC DNA]</scope>
    <source>
        <strain evidence="3 4">NBRC 16205</strain>
    </source>
</reference>
<dbReference type="GO" id="GO:0016787">
    <property type="term" value="F:hydrolase activity"/>
    <property type="evidence" value="ECO:0007669"/>
    <property type="project" value="UniProtKB-KW"/>
</dbReference>
<gene>
    <name evidence="3" type="ORF">PSU4_54910</name>
</gene>
<feature type="domain" description="Amidohydrolase-related" evidence="2">
    <location>
        <begin position="9"/>
        <end position="283"/>
    </location>
</feature>
<dbReference type="GO" id="GO:0016831">
    <property type="term" value="F:carboxy-lyase activity"/>
    <property type="evidence" value="ECO:0007669"/>
    <property type="project" value="InterPro"/>
</dbReference>
<dbReference type="AlphaFoldDB" id="A0A511DQA5"/>
<protein>
    <submittedName>
        <fullName evidence="3">4-hydroxyphenyl-beta-ketoacyl-CoA hydrolase</fullName>
    </submittedName>
</protein>
<comment type="caution">
    <text evidence="3">The sequence shown here is derived from an EMBL/GenBank/DDBJ whole genome shotgun (WGS) entry which is preliminary data.</text>
</comment>
<dbReference type="InterPro" id="IPR006680">
    <property type="entry name" value="Amidohydro-rel"/>
</dbReference>
<dbReference type="RefSeq" id="WP_147114740.1">
    <property type="nucleotide sequence ID" value="NZ_BJVJ01000096.1"/>
</dbReference>
<dbReference type="OrthoDB" id="1407586at2"/>
<accession>A0A511DQA5</accession>
<dbReference type="Pfam" id="PF04909">
    <property type="entry name" value="Amidohydro_2"/>
    <property type="match status" value="1"/>
</dbReference>
<dbReference type="CDD" id="cd01292">
    <property type="entry name" value="metallo-dependent_hydrolases"/>
    <property type="match status" value="1"/>
</dbReference>
<organism evidence="3 4">
    <name type="scientific">Pseudonocardia sulfidoxydans NBRC 16205</name>
    <dbReference type="NCBI Taxonomy" id="1223511"/>
    <lineage>
        <taxon>Bacteria</taxon>
        <taxon>Bacillati</taxon>
        <taxon>Actinomycetota</taxon>
        <taxon>Actinomycetes</taxon>
        <taxon>Pseudonocardiales</taxon>
        <taxon>Pseudonocardiaceae</taxon>
        <taxon>Pseudonocardia</taxon>
    </lineage>
</organism>
<sequence>MNLLDAVAIDVHAHVTRPTPVQDATAGAVEPGNEVRTGRAVTVDDVAAHYRARRMVAVVFPVDTETVSGRRPIPNDDVVEGALRHPDVLIPFASVDPWKGRVALDEVDRLIAAGHVRGFKFHPSTQAFFPDDRRFYPLYERIAGAGLRIVFHTGQTAIGARTPGGGGIKLKYSNPMHIDDVAADFPELTILMAHPSVPWQDEALAIAGHKANVYIDLSGWSPKYFPPQLVQQANTVLKDKVLFGSDYPMLAPDRWLEDFETAGFRDSVRSLLLKENAVRYLGLQA</sequence>
<dbReference type="InterPro" id="IPR032466">
    <property type="entry name" value="Metal_Hydrolase"/>
</dbReference>
<keyword evidence="1" id="KW-0456">Lyase</keyword>
<keyword evidence="3" id="KW-0378">Hydrolase</keyword>
<evidence type="ECO:0000313" key="3">
    <source>
        <dbReference type="EMBL" id="GEL26537.1"/>
    </source>
</evidence>
<keyword evidence="4" id="KW-1185">Reference proteome</keyword>
<dbReference type="Proteomes" id="UP000321685">
    <property type="component" value="Unassembled WGS sequence"/>
</dbReference>
<dbReference type="Gene3D" id="3.20.20.140">
    <property type="entry name" value="Metal-dependent hydrolases"/>
    <property type="match status" value="1"/>
</dbReference>
<evidence type="ECO:0000313" key="4">
    <source>
        <dbReference type="Proteomes" id="UP000321685"/>
    </source>
</evidence>
<dbReference type="InterPro" id="IPR032465">
    <property type="entry name" value="ACMSD"/>
</dbReference>
<dbReference type="PANTHER" id="PTHR21240">
    <property type="entry name" value="2-AMINO-3-CARBOXYLMUCONATE-6-SEMIALDEHYDE DECARBOXYLASE"/>
    <property type="match status" value="1"/>
</dbReference>
<proteinExistence type="predicted"/>
<dbReference type="PANTHER" id="PTHR21240:SF19">
    <property type="entry name" value="CATALYTIC_ HYDROLASE"/>
    <property type="match status" value="1"/>
</dbReference>
<name>A0A511DQA5_9PSEU</name>
<dbReference type="SUPFAM" id="SSF51556">
    <property type="entry name" value="Metallo-dependent hydrolases"/>
    <property type="match status" value="1"/>
</dbReference>
<evidence type="ECO:0000256" key="1">
    <source>
        <dbReference type="ARBA" id="ARBA00023239"/>
    </source>
</evidence>
<dbReference type="EMBL" id="BJVJ01000096">
    <property type="protein sequence ID" value="GEL26537.1"/>
    <property type="molecule type" value="Genomic_DNA"/>
</dbReference>
<evidence type="ECO:0000259" key="2">
    <source>
        <dbReference type="Pfam" id="PF04909"/>
    </source>
</evidence>